<dbReference type="InterPro" id="IPR051605">
    <property type="entry name" value="CstA"/>
</dbReference>
<keyword evidence="4 7" id="KW-0812">Transmembrane</keyword>
<dbReference type="Proteomes" id="UP000005596">
    <property type="component" value="Unassembled WGS sequence"/>
</dbReference>
<comment type="similarity">
    <text evidence="2">Belongs to the peptide transporter carbon starvation (CstA) (TC 2.A.114) family.</text>
</comment>
<keyword evidence="3" id="KW-1003">Cell membrane</keyword>
<name>A4NY45_HAEIF</name>
<dbReference type="Pfam" id="PF02554">
    <property type="entry name" value="CstA"/>
    <property type="match status" value="1"/>
</dbReference>
<protein>
    <submittedName>
        <fullName evidence="9">Carbon starvation protein, predicted membrane protein</fullName>
    </submittedName>
</protein>
<evidence type="ECO:0000256" key="3">
    <source>
        <dbReference type="ARBA" id="ARBA00022475"/>
    </source>
</evidence>
<dbReference type="InterPro" id="IPR003706">
    <property type="entry name" value="CstA_N"/>
</dbReference>
<gene>
    <name evidence="9" type="ORF">CGSHiR3021_05794</name>
</gene>
<evidence type="ECO:0000313" key="10">
    <source>
        <dbReference type="Proteomes" id="UP000005596"/>
    </source>
</evidence>
<reference evidence="9 10" key="1">
    <citation type="journal article" date="2007" name="Genome Biol.">
        <title>Characterization and modeling of the Haemophilus influenzae core and supragenomes based on the complete genomic sequences of Rd and 12 clinical nontypeable strains.</title>
        <authorList>
            <person name="Hogg J.S."/>
            <person name="Hu F.Z."/>
            <person name="Janto B."/>
            <person name="Boissy R."/>
            <person name="Hayes J."/>
            <person name="Keefe R."/>
            <person name="Post J.C."/>
            <person name="Ehrlich G.D."/>
        </authorList>
    </citation>
    <scope>NUCLEOTIDE SEQUENCE [LARGE SCALE GENOMIC DNA]</scope>
    <source>
        <strain evidence="9 10">22.4-21</strain>
    </source>
</reference>
<evidence type="ECO:0000256" key="2">
    <source>
        <dbReference type="ARBA" id="ARBA00007755"/>
    </source>
</evidence>
<evidence type="ECO:0000313" key="9">
    <source>
        <dbReference type="EMBL" id="EDK13993.1"/>
    </source>
</evidence>
<keyword evidence="5 7" id="KW-1133">Transmembrane helix</keyword>
<feature type="domain" description="CstA N-terminal" evidence="8">
    <location>
        <begin position="30"/>
        <end position="87"/>
    </location>
</feature>
<evidence type="ECO:0000256" key="5">
    <source>
        <dbReference type="ARBA" id="ARBA00022989"/>
    </source>
</evidence>
<evidence type="ECO:0000259" key="8">
    <source>
        <dbReference type="Pfam" id="PF02554"/>
    </source>
</evidence>
<dbReference type="EMBL" id="AAZJ01000005">
    <property type="protein sequence ID" value="EDK13993.1"/>
    <property type="molecule type" value="Genomic_DNA"/>
</dbReference>
<comment type="subcellular location">
    <subcellularLocation>
        <location evidence="1">Cell membrane</location>
        <topology evidence="1">Multi-pass membrane protein</topology>
    </subcellularLocation>
</comment>
<dbReference type="GO" id="GO:0009267">
    <property type="term" value="P:cellular response to starvation"/>
    <property type="evidence" value="ECO:0007669"/>
    <property type="project" value="InterPro"/>
</dbReference>
<evidence type="ECO:0000256" key="6">
    <source>
        <dbReference type="ARBA" id="ARBA00023136"/>
    </source>
</evidence>
<keyword evidence="6 7" id="KW-0472">Membrane</keyword>
<dbReference type="AlphaFoldDB" id="A4NY45"/>
<dbReference type="PANTHER" id="PTHR30252:SF4">
    <property type="entry name" value="CARBON STARVATION"/>
    <property type="match status" value="1"/>
</dbReference>
<sequence>MFHIFSATDPIEFFRTINADGEGLTWAKFTQNFQVKGDVPIWPLLFLTISCGALSGFHATQTPLMARCTENESEGRFIFYGAMITEG</sequence>
<dbReference type="PANTHER" id="PTHR30252">
    <property type="entry name" value="INNER MEMBRANE PEPTIDE TRANSPORTER"/>
    <property type="match status" value="1"/>
</dbReference>
<evidence type="ECO:0000256" key="1">
    <source>
        <dbReference type="ARBA" id="ARBA00004651"/>
    </source>
</evidence>
<evidence type="ECO:0000256" key="7">
    <source>
        <dbReference type="SAM" id="Phobius"/>
    </source>
</evidence>
<proteinExistence type="inferred from homology"/>
<dbReference type="GO" id="GO:0005886">
    <property type="term" value="C:plasma membrane"/>
    <property type="evidence" value="ECO:0007669"/>
    <property type="project" value="UniProtKB-SubCell"/>
</dbReference>
<dbReference type="BioCyc" id="HINF375063:G119K-1166-MONOMER"/>
<organism evidence="9 10">
    <name type="scientific">Haemophilus influenzae 22.4-21</name>
    <dbReference type="NCBI Taxonomy" id="375063"/>
    <lineage>
        <taxon>Bacteria</taxon>
        <taxon>Pseudomonadati</taxon>
        <taxon>Pseudomonadota</taxon>
        <taxon>Gammaproteobacteria</taxon>
        <taxon>Pasteurellales</taxon>
        <taxon>Pasteurellaceae</taxon>
        <taxon>Haemophilus</taxon>
    </lineage>
</organism>
<feature type="transmembrane region" description="Helical" evidence="7">
    <location>
        <begin position="39"/>
        <end position="57"/>
    </location>
</feature>
<accession>A4NY45</accession>
<evidence type="ECO:0000256" key="4">
    <source>
        <dbReference type="ARBA" id="ARBA00022692"/>
    </source>
</evidence>